<reference evidence="1" key="1">
    <citation type="submission" date="2021-01" db="EMBL/GenBank/DDBJ databases">
        <authorList>
            <person name="Corre E."/>
            <person name="Pelletier E."/>
            <person name="Niang G."/>
            <person name="Scheremetjew M."/>
            <person name="Finn R."/>
            <person name="Kale V."/>
            <person name="Holt S."/>
            <person name="Cochrane G."/>
            <person name="Meng A."/>
            <person name="Brown T."/>
            <person name="Cohen L."/>
        </authorList>
    </citation>
    <scope>NUCLEOTIDE SEQUENCE</scope>
    <source>
        <strain evidence="1">CCMP 410</strain>
    </source>
</reference>
<dbReference type="AlphaFoldDB" id="A0A7S1V4T1"/>
<gene>
    <name evidence="1" type="ORF">GOCE00092_LOCUS15326</name>
</gene>
<proteinExistence type="predicted"/>
<sequence>MYDRAVLLLKFSSQFIDDIALALEQSTERQNKVGLGSSSVGVVSGALGIAAACTILTPAGPPLLIASLLFGGSATAVQTGTEAMKYYSEPNKLADRILALHGMVGSILSTTSYIRDHTLVPYLDNAIAKDRPMAKQVQQTQKKAMTVGMRVGGNAATGMASFGASFAAQEGAVAGRFMSRAGTNLARTARFARFAGGALSAACLVLEARELNKTMEQIKQGNPCEKATALRKIKAELNKVPSTSVVDGMCQCYVKVMANDARKKKQEANQEIVAEHFENELELMEEVVSSLEAQHDTGSIGETEDANGSITATAPIAVAPPKREQQQKIDLSKSSLLERIQLYKERQAKQTSKEQAEIDLVAM</sequence>
<name>A0A7S1V4T1_9STRA</name>
<accession>A0A7S1V4T1</accession>
<protein>
    <submittedName>
        <fullName evidence="1">Uncharacterized protein</fullName>
    </submittedName>
</protein>
<organism evidence="1">
    <name type="scientific">Grammatophora oceanica</name>
    <dbReference type="NCBI Taxonomy" id="210454"/>
    <lineage>
        <taxon>Eukaryota</taxon>
        <taxon>Sar</taxon>
        <taxon>Stramenopiles</taxon>
        <taxon>Ochrophyta</taxon>
        <taxon>Bacillariophyta</taxon>
        <taxon>Fragilariophyceae</taxon>
        <taxon>Fragilariophycidae</taxon>
        <taxon>Rhabdonematales</taxon>
        <taxon>Grammatophoraceae</taxon>
        <taxon>Grammatophora</taxon>
    </lineage>
</organism>
<evidence type="ECO:0000313" key="1">
    <source>
        <dbReference type="EMBL" id="CAD9287695.1"/>
    </source>
</evidence>
<dbReference type="EMBL" id="HBGK01029362">
    <property type="protein sequence ID" value="CAD9287695.1"/>
    <property type="molecule type" value="Transcribed_RNA"/>
</dbReference>